<dbReference type="PANTHER" id="PTHR42951">
    <property type="entry name" value="METALLO-BETA-LACTAMASE DOMAIN-CONTAINING"/>
    <property type="match status" value="1"/>
</dbReference>
<dbReference type="AlphaFoldDB" id="A0A552UJF6"/>
<evidence type="ECO:0000259" key="2">
    <source>
        <dbReference type="SMART" id="SM00849"/>
    </source>
</evidence>
<name>A0A552UJF6_9SPHN</name>
<dbReference type="OrthoDB" id="420651at2"/>
<dbReference type="Proteomes" id="UP000317894">
    <property type="component" value="Unassembled WGS sequence"/>
</dbReference>
<reference evidence="3 4" key="1">
    <citation type="submission" date="2019-07" db="EMBL/GenBank/DDBJ databases">
        <title>Novel species isolated from glacier.</title>
        <authorList>
            <person name="Liu Q."/>
            <person name="Xin Y.-H."/>
        </authorList>
    </citation>
    <scope>NUCLEOTIDE SEQUENCE [LARGE SCALE GENOMIC DNA]</scope>
    <source>
        <strain evidence="3 4">LB1R16</strain>
    </source>
</reference>
<comment type="caution">
    <text evidence="3">The sequence shown here is derived from an EMBL/GenBank/DDBJ whole genome shotgun (WGS) entry which is preliminary data.</text>
</comment>
<dbReference type="InterPro" id="IPR036866">
    <property type="entry name" value="RibonucZ/Hydroxyglut_hydro"/>
</dbReference>
<dbReference type="Pfam" id="PF00753">
    <property type="entry name" value="Lactamase_B"/>
    <property type="match status" value="1"/>
</dbReference>
<organism evidence="3 4">
    <name type="scientific">Glacieibacterium frigidum</name>
    <dbReference type="NCBI Taxonomy" id="2593303"/>
    <lineage>
        <taxon>Bacteria</taxon>
        <taxon>Pseudomonadati</taxon>
        <taxon>Pseudomonadota</taxon>
        <taxon>Alphaproteobacteria</taxon>
        <taxon>Sphingomonadales</taxon>
        <taxon>Sphingosinicellaceae</taxon>
        <taxon>Glacieibacterium</taxon>
    </lineage>
</organism>
<gene>
    <name evidence="3" type="ORF">FMM06_03205</name>
</gene>
<sequence>MINASAASSPITVHKLRGGVAMLEGSGGNIGVLVQPGGNLMVDAGIAVSEAKIKAALRGLGPEPLRTVILTHWHWDHSDGDAWVRRTGATLLADPKVILRLKQTNRIVEWGHTFTPVAAAALPNEALTSDRTIRFGAETVLVRHYRPGHTDGDVSVYFRKADVLQTGDTFWNGVYPFIDYVTGGSIDGAIGAANENLRLARRGTIVIPGHGPVGDYAGLVAFRDMLVDVRGKVAALKGQGKSLAEVQAARPTAALDARWGRSVIDGRLFTALVYRGV</sequence>
<dbReference type="GO" id="GO:0017001">
    <property type="term" value="P:antibiotic catabolic process"/>
    <property type="evidence" value="ECO:0007669"/>
    <property type="project" value="UniProtKB-ARBA"/>
</dbReference>
<evidence type="ECO:0000313" key="4">
    <source>
        <dbReference type="Proteomes" id="UP000317894"/>
    </source>
</evidence>
<accession>A0A552UJF6</accession>
<dbReference type="GO" id="GO:0016787">
    <property type="term" value="F:hydrolase activity"/>
    <property type="evidence" value="ECO:0007669"/>
    <property type="project" value="UniProtKB-KW"/>
</dbReference>
<dbReference type="EMBL" id="VJWA01000001">
    <property type="protein sequence ID" value="TRW18362.1"/>
    <property type="molecule type" value="Genomic_DNA"/>
</dbReference>
<keyword evidence="3" id="KW-0378">Hydrolase</keyword>
<feature type="domain" description="Metallo-beta-lactamase" evidence="2">
    <location>
        <begin position="27"/>
        <end position="210"/>
    </location>
</feature>
<evidence type="ECO:0000256" key="1">
    <source>
        <dbReference type="ARBA" id="ARBA00005250"/>
    </source>
</evidence>
<comment type="similarity">
    <text evidence="1">Belongs to the metallo-beta-lactamase superfamily. Class-B beta-lactamase family.</text>
</comment>
<protein>
    <submittedName>
        <fullName evidence="3">MBL fold metallo-hydrolase</fullName>
    </submittedName>
</protein>
<dbReference type="Gene3D" id="3.60.15.10">
    <property type="entry name" value="Ribonuclease Z/Hydroxyacylglutathione hydrolase-like"/>
    <property type="match status" value="1"/>
</dbReference>
<dbReference type="PANTHER" id="PTHR42951:SF4">
    <property type="entry name" value="ACYL-COENZYME A THIOESTERASE MBLAC2"/>
    <property type="match status" value="1"/>
</dbReference>
<proteinExistence type="inferred from homology"/>
<evidence type="ECO:0000313" key="3">
    <source>
        <dbReference type="EMBL" id="TRW18362.1"/>
    </source>
</evidence>
<keyword evidence="4" id="KW-1185">Reference proteome</keyword>
<dbReference type="SUPFAM" id="SSF56281">
    <property type="entry name" value="Metallo-hydrolase/oxidoreductase"/>
    <property type="match status" value="1"/>
</dbReference>
<dbReference type="SMART" id="SM00849">
    <property type="entry name" value="Lactamase_B"/>
    <property type="match status" value="1"/>
</dbReference>
<dbReference type="InterPro" id="IPR050855">
    <property type="entry name" value="NDM-1-like"/>
</dbReference>
<dbReference type="InterPro" id="IPR001279">
    <property type="entry name" value="Metallo-B-lactamas"/>
</dbReference>
<dbReference type="CDD" id="cd16282">
    <property type="entry name" value="metallo-hydrolase-like_MBL-fold"/>
    <property type="match status" value="1"/>
</dbReference>